<name>A0AAD7ZCM2_DIPPU</name>
<dbReference type="InterPro" id="IPR057028">
    <property type="entry name" value="RHG29_45_N"/>
</dbReference>
<dbReference type="Pfam" id="PF24235">
    <property type="entry name" value="RHG29_45_N"/>
    <property type="match status" value="1"/>
</dbReference>
<gene>
    <name evidence="2" type="ORF">L9F63_025063</name>
</gene>
<feature type="non-terminal residue" evidence="2">
    <location>
        <position position="70"/>
    </location>
</feature>
<evidence type="ECO:0000259" key="1">
    <source>
        <dbReference type="Pfam" id="PF24235"/>
    </source>
</evidence>
<organism evidence="2 3">
    <name type="scientific">Diploptera punctata</name>
    <name type="common">Pacific beetle cockroach</name>
    <dbReference type="NCBI Taxonomy" id="6984"/>
    <lineage>
        <taxon>Eukaryota</taxon>
        <taxon>Metazoa</taxon>
        <taxon>Ecdysozoa</taxon>
        <taxon>Arthropoda</taxon>
        <taxon>Hexapoda</taxon>
        <taxon>Insecta</taxon>
        <taxon>Pterygota</taxon>
        <taxon>Neoptera</taxon>
        <taxon>Polyneoptera</taxon>
        <taxon>Dictyoptera</taxon>
        <taxon>Blattodea</taxon>
        <taxon>Blaberoidea</taxon>
        <taxon>Blaberidae</taxon>
        <taxon>Diplopterinae</taxon>
        <taxon>Diploptera</taxon>
    </lineage>
</organism>
<accession>A0AAD7ZCM2</accession>
<reference evidence="2" key="2">
    <citation type="submission" date="2023-05" db="EMBL/GenBank/DDBJ databases">
        <authorList>
            <person name="Fouks B."/>
        </authorList>
    </citation>
    <scope>NUCLEOTIDE SEQUENCE</scope>
    <source>
        <strain evidence="2">Stay&amp;Tobe</strain>
        <tissue evidence="2">Testes</tissue>
    </source>
</reference>
<feature type="non-terminal residue" evidence="2">
    <location>
        <position position="1"/>
    </location>
</feature>
<dbReference type="AlphaFoldDB" id="A0AAD7ZCM2"/>
<proteinExistence type="predicted"/>
<dbReference type="EMBL" id="JASPKZ010009030">
    <property type="protein sequence ID" value="KAJ9578079.1"/>
    <property type="molecule type" value="Genomic_DNA"/>
</dbReference>
<reference evidence="2" key="1">
    <citation type="journal article" date="2023" name="IScience">
        <title>Live-bearing cockroach genome reveals convergent evolutionary mechanisms linked to viviparity in insects and beyond.</title>
        <authorList>
            <person name="Fouks B."/>
            <person name="Harrison M.C."/>
            <person name="Mikhailova A.A."/>
            <person name="Marchal E."/>
            <person name="English S."/>
            <person name="Carruthers M."/>
            <person name="Jennings E.C."/>
            <person name="Chiamaka E.L."/>
            <person name="Frigard R.A."/>
            <person name="Pippel M."/>
            <person name="Attardo G.M."/>
            <person name="Benoit J.B."/>
            <person name="Bornberg-Bauer E."/>
            <person name="Tobe S.S."/>
        </authorList>
    </citation>
    <scope>NUCLEOTIDE SEQUENCE</scope>
    <source>
        <strain evidence="2">Stay&amp;Tobe</strain>
    </source>
</reference>
<evidence type="ECO:0000313" key="3">
    <source>
        <dbReference type="Proteomes" id="UP001233999"/>
    </source>
</evidence>
<dbReference type="Proteomes" id="UP001233999">
    <property type="component" value="Unassembled WGS sequence"/>
</dbReference>
<evidence type="ECO:0000313" key="2">
    <source>
        <dbReference type="EMBL" id="KAJ9578079.1"/>
    </source>
</evidence>
<comment type="caution">
    <text evidence="2">The sequence shown here is derived from an EMBL/GenBank/DDBJ whole genome shotgun (WGS) entry which is preliminary data.</text>
</comment>
<protein>
    <recommendedName>
        <fullName evidence="1">Rho GTPase-activating protein 29/45 N-terminal domain-containing protein</fullName>
    </recommendedName>
</protein>
<sequence length="70" mass="8090">AATICIHYYYYFSFFLLSEYNYEGEHADPKEFFECIDQLALAFSSRVSEYLMGDLDTNISLSSSMSSKTK</sequence>
<feature type="domain" description="Rho GTPase-activating protein 29/45 N-terminal" evidence="1">
    <location>
        <begin position="19"/>
        <end position="51"/>
    </location>
</feature>
<keyword evidence="3" id="KW-1185">Reference proteome</keyword>